<evidence type="ECO:0000259" key="10">
    <source>
        <dbReference type="Pfam" id="PF00482"/>
    </source>
</evidence>
<reference evidence="11" key="1">
    <citation type="journal article" date="2014" name="Front. Microbiol.">
        <title>High frequency of phylogenetically diverse reductive dehalogenase-homologous genes in deep subseafloor sedimentary metagenomes.</title>
        <authorList>
            <person name="Kawai M."/>
            <person name="Futagami T."/>
            <person name="Toyoda A."/>
            <person name="Takaki Y."/>
            <person name="Nishi S."/>
            <person name="Hori S."/>
            <person name="Arai W."/>
            <person name="Tsubouchi T."/>
            <person name="Morono Y."/>
            <person name="Uchiyama I."/>
            <person name="Ito T."/>
            <person name="Fujiyama A."/>
            <person name="Inagaki F."/>
            <person name="Takami H."/>
        </authorList>
    </citation>
    <scope>NUCLEOTIDE SEQUENCE</scope>
    <source>
        <strain evidence="11">Expedition CK06-06</strain>
    </source>
</reference>
<name>X1H9D7_9ZZZZ</name>
<dbReference type="InterPro" id="IPR003004">
    <property type="entry name" value="GspF/PilC"/>
</dbReference>
<evidence type="ECO:0000256" key="7">
    <source>
        <dbReference type="ARBA" id="ARBA00022989"/>
    </source>
</evidence>
<keyword evidence="6 9" id="KW-0812">Transmembrane</keyword>
<dbReference type="InterPro" id="IPR001992">
    <property type="entry name" value="T2SS_GspF/T4SS_PilC_CS"/>
</dbReference>
<feature type="transmembrane region" description="Helical" evidence="9">
    <location>
        <begin position="90"/>
        <end position="116"/>
    </location>
</feature>
<dbReference type="EMBL" id="BARU01028108">
    <property type="protein sequence ID" value="GAH66816.1"/>
    <property type="molecule type" value="Genomic_DNA"/>
</dbReference>
<organism evidence="11">
    <name type="scientific">marine sediment metagenome</name>
    <dbReference type="NCBI Taxonomy" id="412755"/>
    <lineage>
        <taxon>unclassified sequences</taxon>
        <taxon>metagenomes</taxon>
        <taxon>ecological metagenomes</taxon>
    </lineage>
</organism>
<dbReference type="PANTHER" id="PTHR30012">
    <property type="entry name" value="GENERAL SECRETION PATHWAY PROTEIN"/>
    <property type="match status" value="1"/>
</dbReference>
<feature type="transmembrane region" description="Helical" evidence="9">
    <location>
        <begin position="136"/>
        <end position="158"/>
    </location>
</feature>
<feature type="non-terminal residue" evidence="11">
    <location>
        <position position="227"/>
    </location>
</feature>
<evidence type="ECO:0000256" key="5">
    <source>
        <dbReference type="ARBA" id="ARBA00022519"/>
    </source>
</evidence>
<feature type="domain" description="Type II secretion system protein GspF" evidence="10">
    <location>
        <begin position="2"/>
        <end position="109"/>
    </location>
</feature>
<comment type="caution">
    <text evidence="11">The sequence shown here is derived from an EMBL/GenBank/DDBJ whole genome shotgun (WGS) entry which is preliminary data.</text>
</comment>
<dbReference type="PANTHER" id="PTHR30012:SF7">
    <property type="entry name" value="PROTEIN TRANSPORT PROTEIN HOFC HOMOLOG"/>
    <property type="match status" value="1"/>
</dbReference>
<sequence length="227" mass="24672">MDCLDTLKKQVTKPGFKTVITEIMEDIEGGATLADALSRQRKSFSDLYINMVAAGEAGGALDTILLRLAAYLEKTAEIIRKIKGAMIYPAMIMIVTIGAVAILLIFVIPIFASMYAGMGAELPGLTKVILAMSHILRRYFLILIGAIIAIVVALRLYYRSVNGRLVIDQIILRVPIFGDLIKKTALARFSRTLSTLLASGVNILDALEITAKTSGNKVVENAIMKAR</sequence>
<gene>
    <name evidence="11" type="ORF">S03H2_44912</name>
</gene>
<comment type="subcellular location">
    <subcellularLocation>
        <location evidence="1">Cell inner membrane</location>
        <topology evidence="1">Multi-pass membrane protein</topology>
    </subcellularLocation>
</comment>
<evidence type="ECO:0000313" key="11">
    <source>
        <dbReference type="EMBL" id="GAH66816.1"/>
    </source>
</evidence>
<dbReference type="Pfam" id="PF00482">
    <property type="entry name" value="T2SSF"/>
    <property type="match status" value="2"/>
</dbReference>
<evidence type="ECO:0000256" key="9">
    <source>
        <dbReference type="SAM" id="Phobius"/>
    </source>
</evidence>
<evidence type="ECO:0000256" key="3">
    <source>
        <dbReference type="ARBA" id="ARBA00022448"/>
    </source>
</evidence>
<evidence type="ECO:0000256" key="4">
    <source>
        <dbReference type="ARBA" id="ARBA00022475"/>
    </source>
</evidence>
<dbReference type="AlphaFoldDB" id="X1H9D7"/>
<dbReference type="InterPro" id="IPR018076">
    <property type="entry name" value="T2SS_GspF_dom"/>
</dbReference>
<keyword evidence="5" id="KW-0997">Cell inner membrane</keyword>
<evidence type="ECO:0000256" key="8">
    <source>
        <dbReference type="ARBA" id="ARBA00023136"/>
    </source>
</evidence>
<keyword evidence="8 9" id="KW-0472">Membrane</keyword>
<evidence type="ECO:0000256" key="1">
    <source>
        <dbReference type="ARBA" id="ARBA00004429"/>
    </source>
</evidence>
<dbReference type="PROSITE" id="PS00874">
    <property type="entry name" value="T2SP_F"/>
    <property type="match status" value="1"/>
</dbReference>
<evidence type="ECO:0000256" key="2">
    <source>
        <dbReference type="ARBA" id="ARBA00005745"/>
    </source>
</evidence>
<protein>
    <recommendedName>
        <fullName evidence="10">Type II secretion system protein GspF domain-containing protein</fullName>
    </recommendedName>
</protein>
<keyword evidence="3" id="KW-0813">Transport</keyword>
<keyword evidence="7 9" id="KW-1133">Transmembrane helix</keyword>
<comment type="similarity">
    <text evidence="2">Belongs to the GSP F family.</text>
</comment>
<keyword evidence="4" id="KW-1003">Cell membrane</keyword>
<proteinExistence type="inferred from homology"/>
<dbReference type="GO" id="GO:0005886">
    <property type="term" value="C:plasma membrane"/>
    <property type="evidence" value="ECO:0007669"/>
    <property type="project" value="UniProtKB-SubCell"/>
</dbReference>
<evidence type="ECO:0000256" key="6">
    <source>
        <dbReference type="ARBA" id="ARBA00022692"/>
    </source>
</evidence>
<dbReference type="Gene3D" id="1.20.81.30">
    <property type="entry name" value="Type II secretion system (T2SS), domain F"/>
    <property type="match status" value="2"/>
</dbReference>
<dbReference type="InterPro" id="IPR042094">
    <property type="entry name" value="T2SS_GspF_sf"/>
</dbReference>
<feature type="domain" description="Type II secretion system protein GspF" evidence="10">
    <location>
        <begin position="189"/>
        <end position="226"/>
    </location>
</feature>
<dbReference type="GO" id="GO:0015628">
    <property type="term" value="P:protein secretion by the type II secretion system"/>
    <property type="evidence" value="ECO:0007669"/>
    <property type="project" value="TreeGrafter"/>
</dbReference>
<accession>X1H9D7</accession>